<dbReference type="CDD" id="cd13128">
    <property type="entry name" value="MATE_Wzx_like"/>
    <property type="match status" value="1"/>
</dbReference>
<feature type="transmembrane region" description="Helical" evidence="6">
    <location>
        <begin position="85"/>
        <end position="105"/>
    </location>
</feature>
<gene>
    <name evidence="9" type="ORF">JF922_23170</name>
</gene>
<evidence type="ECO:0000256" key="2">
    <source>
        <dbReference type="ARBA" id="ARBA00022475"/>
    </source>
</evidence>
<feature type="transmembrane region" description="Helical" evidence="6">
    <location>
        <begin position="373"/>
        <end position="393"/>
    </location>
</feature>
<keyword evidence="5 6" id="KW-0472">Membrane</keyword>
<comment type="caution">
    <text evidence="9">The sequence shown here is derived from an EMBL/GenBank/DDBJ whole genome shotgun (WGS) entry which is preliminary data.</text>
</comment>
<dbReference type="CDD" id="cd03801">
    <property type="entry name" value="GT4_PimA-like"/>
    <property type="match status" value="1"/>
</dbReference>
<evidence type="ECO:0000256" key="6">
    <source>
        <dbReference type="SAM" id="Phobius"/>
    </source>
</evidence>
<feature type="transmembrane region" description="Helical" evidence="6">
    <location>
        <begin position="126"/>
        <end position="153"/>
    </location>
</feature>
<feature type="transmembrane region" description="Helical" evidence="6">
    <location>
        <begin position="258"/>
        <end position="277"/>
    </location>
</feature>
<feature type="transmembrane region" description="Helical" evidence="6">
    <location>
        <begin position="490"/>
        <end position="510"/>
    </location>
</feature>
<keyword evidence="4 6" id="KW-1133">Transmembrane helix</keyword>
<proteinExistence type="predicted"/>
<feature type="transmembrane region" description="Helical" evidence="6">
    <location>
        <begin position="165"/>
        <end position="187"/>
    </location>
</feature>
<dbReference type="Gene3D" id="3.40.50.2000">
    <property type="entry name" value="Glycogen Phosphorylase B"/>
    <property type="match status" value="2"/>
</dbReference>
<feature type="transmembrane region" description="Helical" evidence="6">
    <location>
        <begin position="340"/>
        <end position="361"/>
    </location>
</feature>
<comment type="subcellular location">
    <subcellularLocation>
        <location evidence="1">Cell membrane</location>
        <topology evidence="1">Multi-pass membrane protein</topology>
    </subcellularLocation>
</comment>
<feature type="transmembrane region" description="Helical" evidence="6">
    <location>
        <begin position="462"/>
        <end position="478"/>
    </location>
</feature>
<dbReference type="PANTHER" id="PTHR30250:SF11">
    <property type="entry name" value="O-ANTIGEN TRANSPORTER-RELATED"/>
    <property type="match status" value="1"/>
</dbReference>
<dbReference type="Pfam" id="PF13439">
    <property type="entry name" value="Glyco_transf_4"/>
    <property type="match status" value="1"/>
</dbReference>
<evidence type="ECO:0000256" key="3">
    <source>
        <dbReference type="ARBA" id="ARBA00022692"/>
    </source>
</evidence>
<organism evidence="9 10">
    <name type="scientific">Candidatus Nephthysia bennettiae</name>
    <dbReference type="NCBI Taxonomy" id="3127016"/>
    <lineage>
        <taxon>Bacteria</taxon>
        <taxon>Bacillati</taxon>
        <taxon>Candidatus Dormiibacterota</taxon>
        <taxon>Candidatus Dormibacteria</taxon>
        <taxon>Candidatus Dormibacterales</taxon>
        <taxon>Candidatus Dormibacteraceae</taxon>
        <taxon>Candidatus Nephthysia</taxon>
    </lineage>
</organism>
<keyword evidence="10" id="KW-1185">Reference proteome</keyword>
<sequence length="924" mass="99778">MASDESPLDAHKRWAGSLRYAGASVVDRATAWIASFTGGQAEDYVAPLANLLRSSSTYAVAAVIAPLISLVLTPFIAHHLSPTEYGVLTLLNAGIALMAALTHLGQGDALLRAFNYDYTSAEDQRHVMATAIALLVGVTVPIALLVALFAPSISGFLFGDSTRGSLVILAATIVLTYGLTVPAFAWLRSANRAFLYSLLLLCESATILLGTIVLVGVFRLGVAGALIANVAGYTGVVLFTLPVMLFRSGLRVRADVAWSLLTFGLPLVSGSVSTWVLQLSDRYLLSQMRSLSETATYAVGYTLGSALTVIVVRPFLLAWPTTMYSIAKRENSAQLFRVTFRWFAMVLLFAAFGLVLIGRIVLDWLFPAVYRPAGPIIPVVAAGLVFYGAYSIFATGATLERKTWLLAIYTAVSAALNIGCNLLLIPPFGGVGSAIATLVAYAALAGMAYVGNRAVHPVRFELGWFLAAFAATGAFYVGGEILSSSAGEPWAWPIRILAWLVCGGVLVLMGRAGGVLLERRAGHPEGSSVASTGGRLPDRVCMLVLGTARTDARVMREAAALAGAGSAVTVVDIEHDARRTVDEDLNGVRLKHVMMSRRHIAHYEPTHPIQWLLFKALRMLLTVRAVVWTPADVYHAHDVTALPPCYVAARLRRKPLVYDAHELPLVDPHIRRRRVLSGVSGAVLKLMMARCTAVITVSPPLVPELQRRYGGTSAVVVRNVPRYQRPIASDRIRERLGLKPSVRIVLYQGGLQANRGLDAAVSAVRFMAPGSVLVLLGAGEAAAGLQRTAKQEQVDDRVLFLAPVPYDELHSWTTSADVGLLINTPQFSSNTRMGLPNKLFEYLMAGLPVFVSQLDAVAELVRTYDVGVVASSLDPAEIGRSLDAMLLDEERLDLMRRNALNACREHLRWDVESERLVHLYRALV</sequence>
<dbReference type="GO" id="GO:0005886">
    <property type="term" value="C:plasma membrane"/>
    <property type="evidence" value="ECO:0007669"/>
    <property type="project" value="UniProtKB-SubCell"/>
</dbReference>
<feature type="domain" description="Glycosyltransferase subfamily 4-like N-terminal" evidence="8">
    <location>
        <begin position="554"/>
        <end position="716"/>
    </location>
</feature>
<dbReference type="PANTHER" id="PTHR30250">
    <property type="entry name" value="PST FAMILY PREDICTED COLANIC ACID TRANSPORTER"/>
    <property type="match status" value="1"/>
</dbReference>
<dbReference type="InterPro" id="IPR002797">
    <property type="entry name" value="Polysacc_synth"/>
</dbReference>
<accession>A0A934K5R5</accession>
<dbReference type="Pfam" id="PF01943">
    <property type="entry name" value="Polysacc_synt"/>
    <property type="match status" value="1"/>
</dbReference>
<reference evidence="9" key="1">
    <citation type="submission" date="2020-10" db="EMBL/GenBank/DDBJ databases">
        <title>Ca. Dormibacterota MAGs.</title>
        <authorList>
            <person name="Montgomery K."/>
        </authorList>
    </citation>
    <scope>NUCLEOTIDE SEQUENCE [LARGE SCALE GENOMIC DNA]</scope>
    <source>
        <strain evidence="9">SC8812_S17_10</strain>
    </source>
</reference>
<dbReference type="SUPFAM" id="SSF53756">
    <property type="entry name" value="UDP-Glycosyltransferase/glycogen phosphorylase"/>
    <property type="match status" value="1"/>
</dbReference>
<feature type="transmembrane region" description="Helical" evidence="6">
    <location>
        <begin position="194"/>
        <end position="218"/>
    </location>
</feature>
<keyword evidence="2" id="KW-1003">Cell membrane</keyword>
<dbReference type="InterPro" id="IPR028098">
    <property type="entry name" value="Glyco_trans_4-like_N"/>
</dbReference>
<dbReference type="EMBL" id="JAEKNR010000231">
    <property type="protein sequence ID" value="MBJ7600957.1"/>
    <property type="molecule type" value="Genomic_DNA"/>
</dbReference>
<dbReference type="RefSeq" id="WP_338204952.1">
    <property type="nucleotide sequence ID" value="NZ_JAEKNR010000231.1"/>
</dbReference>
<evidence type="ECO:0000256" key="1">
    <source>
        <dbReference type="ARBA" id="ARBA00004651"/>
    </source>
</evidence>
<feature type="domain" description="Glycosyl transferase family 1" evidence="7">
    <location>
        <begin position="730"/>
        <end position="899"/>
    </location>
</feature>
<dbReference type="Pfam" id="PF00534">
    <property type="entry name" value="Glycos_transf_1"/>
    <property type="match status" value="1"/>
</dbReference>
<feature type="transmembrane region" description="Helical" evidence="6">
    <location>
        <begin position="297"/>
        <end position="319"/>
    </location>
</feature>
<dbReference type="Proteomes" id="UP000612893">
    <property type="component" value="Unassembled WGS sequence"/>
</dbReference>
<feature type="transmembrane region" description="Helical" evidence="6">
    <location>
        <begin position="405"/>
        <end position="425"/>
    </location>
</feature>
<evidence type="ECO:0000313" key="9">
    <source>
        <dbReference type="EMBL" id="MBJ7600957.1"/>
    </source>
</evidence>
<dbReference type="GO" id="GO:0016757">
    <property type="term" value="F:glycosyltransferase activity"/>
    <property type="evidence" value="ECO:0007669"/>
    <property type="project" value="InterPro"/>
</dbReference>
<feature type="transmembrane region" description="Helical" evidence="6">
    <location>
        <begin position="431"/>
        <end position="450"/>
    </location>
</feature>
<evidence type="ECO:0000259" key="8">
    <source>
        <dbReference type="Pfam" id="PF13439"/>
    </source>
</evidence>
<dbReference type="AlphaFoldDB" id="A0A934K5R5"/>
<feature type="transmembrane region" description="Helical" evidence="6">
    <location>
        <begin position="224"/>
        <end position="246"/>
    </location>
</feature>
<feature type="transmembrane region" description="Helical" evidence="6">
    <location>
        <begin position="58"/>
        <end position="79"/>
    </location>
</feature>
<name>A0A934K5R5_9BACT</name>
<dbReference type="InterPro" id="IPR001296">
    <property type="entry name" value="Glyco_trans_1"/>
</dbReference>
<evidence type="ECO:0000256" key="4">
    <source>
        <dbReference type="ARBA" id="ARBA00022989"/>
    </source>
</evidence>
<protein>
    <submittedName>
        <fullName evidence="9">Glycosyltransferase</fullName>
    </submittedName>
</protein>
<evidence type="ECO:0000259" key="7">
    <source>
        <dbReference type="Pfam" id="PF00534"/>
    </source>
</evidence>
<keyword evidence="3 6" id="KW-0812">Transmembrane</keyword>
<evidence type="ECO:0000313" key="10">
    <source>
        <dbReference type="Proteomes" id="UP000612893"/>
    </source>
</evidence>
<dbReference type="InterPro" id="IPR050833">
    <property type="entry name" value="Poly_Biosynth_Transport"/>
</dbReference>
<evidence type="ECO:0000256" key="5">
    <source>
        <dbReference type="ARBA" id="ARBA00023136"/>
    </source>
</evidence>